<dbReference type="Proteomes" id="UP000199412">
    <property type="component" value="Unassembled WGS sequence"/>
</dbReference>
<evidence type="ECO:0000256" key="2">
    <source>
        <dbReference type="SAM" id="Phobius"/>
    </source>
</evidence>
<accession>A0A1G7AAY8</accession>
<feature type="region of interest" description="Disordered" evidence="1">
    <location>
        <begin position="1"/>
        <end position="29"/>
    </location>
</feature>
<keyword evidence="2" id="KW-1133">Transmembrane helix</keyword>
<name>A0A1G7AAY8_9PROT</name>
<keyword evidence="2" id="KW-0472">Membrane</keyword>
<dbReference type="RefSeq" id="WP_092783904.1">
    <property type="nucleotide sequence ID" value="NZ_FNAP01000003.1"/>
</dbReference>
<evidence type="ECO:0000313" key="3">
    <source>
        <dbReference type="EMBL" id="SDE11647.1"/>
    </source>
</evidence>
<sequence length="87" mass="8770">MTETTSAPISPTDGLAAGTEAPSAPAVDFGQEASAGPWDLAAVGVVVLVAGVYLWRTYFGRRRTACAGCGKAKACPVSASTQEAPRA</sequence>
<keyword evidence="4" id="KW-1185">Reference proteome</keyword>
<reference evidence="3 4" key="1">
    <citation type="submission" date="2016-10" db="EMBL/GenBank/DDBJ databases">
        <authorList>
            <person name="de Groot N.N."/>
        </authorList>
    </citation>
    <scope>NUCLEOTIDE SEQUENCE [LARGE SCALE GENOMIC DNA]</scope>
    <source>
        <strain evidence="3 4">ATCC 700224</strain>
    </source>
</reference>
<organism evidence="3 4">
    <name type="scientific">Rhodospira trueperi</name>
    <dbReference type="NCBI Taxonomy" id="69960"/>
    <lineage>
        <taxon>Bacteria</taxon>
        <taxon>Pseudomonadati</taxon>
        <taxon>Pseudomonadota</taxon>
        <taxon>Alphaproteobacteria</taxon>
        <taxon>Rhodospirillales</taxon>
        <taxon>Rhodospirillaceae</taxon>
        <taxon>Rhodospira</taxon>
    </lineage>
</organism>
<proteinExistence type="predicted"/>
<evidence type="ECO:0000313" key="4">
    <source>
        <dbReference type="Proteomes" id="UP000199412"/>
    </source>
</evidence>
<dbReference type="STRING" id="69960.SAMN05421720_103241"/>
<evidence type="ECO:0000256" key="1">
    <source>
        <dbReference type="SAM" id="MobiDB-lite"/>
    </source>
</evidence>
<keyword evidence="2" id="KW-0812">Transmembrane</keyword>
<feature type="transmembrane region" description="Helical" evidence="2">
    <location>
        <begin position="35"/>
        <end position="55"/>
    </location>
</feature>
<protein>
    <submittedName>
        <fullName evidence="3">Uncharacterized protein</fullName>
    </submittedName>
</protein>
<dbReference type="EMBL" id="FNAP01000003">
    <property type="protein sequence ID" value="SDE11647.1"/>
    <property type="molecule type" value="Genomic_DNA"/>
</dbReference>
<gene>
    <name evidence="3" type="ORF">SAMN05421720_103241</name>
</gene>
<dbReference type="AlphaFoldDB" id="A0A1G7AAY8"/>